<proteinExistence type="predicted"/>
<evidence type="ECO:0000313" key="2">
    <source>
        <dbReference type="EMBL" id="CAK7336007.1"/>
    </source>
</evidence>
<accession>A0AAV1RIF8</accession>
<organism evidence="2 3">
    <name type="scientific">Dovyalis caffra</name>
    <dbReference type="NCBI Taxonomy" id="77055"/>
    <lineage>
        <taxon>Eukaryota</taxon>
        <taxon>Viridiplantae</taxon>
        <taxon>Streptophyta</taxon>
        <taxon>Embryophyta</taxon>
        <taxon>Tracheophyta</taxon>
        <taxon>Spermatophyta</taxon>
        <taxon>Magnoliopsida</taxon>
        <taxon>eudicotyledons</taxon>
        <taxon>Gunneridae</taxon>
        <taxon>Pentapetalae</taxon>
        <taxon>rosids</taxon>
        <taxon>fabids</taxon>
        <taxon>Malpighiales</taxon>
        <taxon>Salicaceae</taxon>
        <taxon>Flacourtieae</taxon>
        <taxon>Dovyalis</taxon>
    </lineage>
</organism>
<protein>
    <submittedName>
        <fullName evidence="2">Uncharacterized protein</fullName>
    </submittedName>
</protein>
<evidence type="ECO:0000313" key="3">
    <source>
        <dbReference type="Proteomes" id="UP001314170"/>
    </source>
</evidence>
<feature type="compositionally biased region" description="Basic residues" evidence="1">
    <location>
        <begin position="1"/>
        <end position="15"/>
    </location>
</feature>
<name>A0AAV1RIF8_9ROSI</name>
<dbReference type="Proteomes" id="UP001314170">
    <property type="component" value="Unassembled WGS sequence"/>
</dbReference>
<comment type="caution">
    <text evidence="2">The sequence shown here is derived from an EMBL/GenBank/DDBJ whole genome shotgun (WGS) entry which is preliminary data.</text>
</comment>
<dbReference type="EMBL" id="CAWUPB010000994">
    <property type="protein sequence ID" value="CAK7336007.1"/>
    <property type="molecule type" value="Genomic_DNA"/>
</dbReference>
<keyword evidence="3" id="KW-1185">Reference proteome</keyword>
<feature type="region of interest" description="Disordered" evidence="1">
    <location>
        <begin position="1"/>
        <end position="26"/>
    </location>
</feature>
<reference evidence="2 3" key="1">
    <citation type="submission" date="2024-01" db="EMBL/GenBank/DDBJ databases">
        <authorList>
            <person name="Waweru B."/>
        </authorList>
    </citation>
    <scope>NUCLEOTIDE SEQUENCE [LARGE SCALE GENOMIC DNA]</scope>
</reference>
<gene>
    <name evidence="2" type="ORF">DCAF_LOCUS11011</name>
</gene>
<dbReference type="AlphaFoldDB" id="A0AAV1RIF8"/>
<sequence>MAKRGSSLTRKRSKRAFTSTREKVPDKAKLGHSSSCIIISHDTDIDTRLQKLMPRKVVKCLANEYKNQGTHAGDLRRWVFESLRRSCLCWVGGRCGFRRGVGLDGVFAWMFGRVRSIFPRDLP</sequence>
<evidence type="ECO:0000256" key="1">
    <source>
        <dbReference type="SAM" id="MobiDB-lite"/>
    </source>
</evidence>